<organism evidence="2 3">
    <name type="scientific">Runella defluvii</name>
    <dbReference type="NCBI Taxonomy" id="370973"/>
    <lineage>
        <taxon>Bacteria</taxon>
        <taxon>Pseudomonadati</taxon>
        <taxon>Bacteroidota</taxon>
        <taxon>Cytophagia</taxon>
        <taxon>Cytophagales</taxon>
        <taxon>Spirosomataceae</taxon>
        <taxon>Runella</taxon>
    </lineage>
</organism>
<proteinExistence type="predicted"/>
<gene>
    <name evidence="2" type="ORF">FHS57_003796</name>
</gene>
<accession>A0A7W5ZN62</accession>
<sequence length="244" mass="28195">MKLTTEQLDLISKEIIQGGIKYQDLYEELLDHYITAIEDRMASGMAFGDAFGEVHTGFVDYKRPARVWDHYSVWKDYTSVEYGLGKLQAEYEESLTGEIKKRHWQIMGNYFRWPTIVTSLLVGALTFQFAYLVPLKIGIGFFGFLSFAPLLFLLPATYRHTMGYFKKERKFINSLKWTAIGAQATFALSLFNCFVFIPRVVGIELKAFSPQIQVATVATLICFYLAYSLSFYQLYKERFKVKTT</sequence>
<dbReference type="Proteomes" id="UP000541352">
    <property type="component" value="Unassembled WGS sequence"/>
</dbReference>
<protein>
    <submittedName>
        <fullName evidence="2">Uncharacterized protein</fullName>
    </submittedName>
</protein>
<reference evidence="2 3" key="1">
    <citation type="submission" date="2020-08" db="EMBL/GenBank/DDBJ databases">
        <title>Genomic Encyclopedia of Type Strains, Phase IV (KMG-IV): sequencing the most valuable type-strain genomes for metagenomic binning, comparative biology and taxonomic classification.</title>
        <authorList>
            <person name="Goeker M."/>
        </authorList>
    </citation>
    <scope>NUCLEOTIDE SEQUENCE [LARGE SCALE GENOMIC DNA]</scope>
    <source>
        <strain evidence="2 3">DSM 17976</strain>
    </source>
</reference>
<keyword evidence="1" id="KW-0472">Membrane</keyword>
<evidence type="ECO:0000313" key="3">
    <source>
        <dbReference type="Proteomes" id="UP000541352"/>
    </source>
</evidence>
<keyword evidence="1" id="KW-1133">Transmembrane helix</keyword>
<evidence type="ECO:0000313" key="2">
    <source>
        <dbReference type="EMBL" id="MBB3839785.1"/>
    </source>
</evidence>
<keyword evidence="3" id="KW-1185">Reference proteome</keyword>
<feature type="transmembrane region" description="Helical" evidence="1">
    <location>
        <begin position="212"/>
        <end position="232"/>
    </location>
</feature>
<comment type="caution">
    <text evidence="2">The sequence shown here is derived from an EMBL/GenBank/DDBJ whole genome shotgun (WGS) entry which is preliminary data.</text>
</comment>
<feature type="transmembrane region" description="Helical" evidence="1">
    <location>
        <begin position="177"/>
        <end position="197"/>
    </location>
</feature>
<dbReference type="EMBL" id="JACIBY010000008">
    <property type="protein sequence ID" value="MBB3839785.1"/>
    <property type="molecule type" value="Genomic_DNA"/>
</dbReference>
<feature type="transmembrane region" description="Helical" evidence="1">
    <location>
        <begin position="137"/>
        <end position="156"/>
    </location>
</feature>
<dbReference type="AlphaFoldDB" id="A0A7W5ZN62"/>
<feature type="transmembrane region" description="Helical" evidence="1">
    <location>
        <begin position="110"/>
        <end position="131"/>
    </location>
</feature>
<keyword evidence="1" id="KW-0812">Transmembrane</keyword>
<dbReference type="RefSeq" id="WP_183976336.1">
    <property type="nucleotide sequence ID" value="NZ_JACIBY010000008.1"/>
</dbReference>
<name>A0A7W5ZN62_9BACT</name>
<evidence type="ECO:0000256" key="1">
    <source>
        <dbReference type="SAM" id="Phobius"/>
    </source>
</evidence>